<dbReference type="AlphaFoldDB" id="A0A2X3B0C9"/>
<sequence length="249" mass="28352">MTYQLPSNANVRLLDSYYKSDSLTNGRAFKSFFKELGEQVFVLNLRIYEDIGEFPLAYEEKNAYSSISYAIHSLTPYAWSECHVDIKQPMLSEDKESKPKDKWRFVDFWCMSANKQFEAYIESKKLWLNISENARWEFDSACCERIQKALNQLKDIKSAKVEMASLANGASFKVALFVIPLVYAPKGKPNLKDIESAPKCLEECLSGYLDDRKKMGLLMSVLDLRPFGGESASSDGPNPFTALVAIVWE</sequence>
<gene>
    <name evidence="1" type="ORF">NCTC13102_00213</name>
</gene>
<reference evidence="1 2" key="1">
    <citation type="submission" date="2018-06" db="EMBL/GenBank/DDBJ databases">
        <authorList>
            <consortium name="Pathogen Informatics"/>
            <person name="Doyle S."/>
        </authorList>
    </citation>
    <scope>NUCLEOTIDE SEQUENCE [LARGE SCALE GENOMIC DNA]</scope>
    <source>
        <strain evidence="1 2">NCTC13102</strain>
    </source>
</reference>
<evidence type="ECO:0000313" key="1">
    <source>
        <dbReference type="EMBL" id="SQB97482.1"/>
    </source>
</evidence>
<name>A0A2X3B0C9_9HELI</name>
<dbReference type="Proteomes" id="UP000250166">
    <property type="component" value="Unassembled WGS sequence"/>
</dbReference>
<organism evidence="1 2">
    <name type="scientific">Helicobacter fennelliae</name>
    <dbReference type="NCBI Taxonomy" id="215"/>
    <lineage>
        <taxon>Bacteria</taxon>
        <taxon>Pseudomonadati</taxon>
        <taxon>Campylobacterota</taxon>
        <taxon>Epsilonproteobacteria</taxon>
        <taxon>Campylobacterales</taxon>
        <taxon>Helicobacteraceae</taxon>
        <taxon>Helicobacter</taxon>
    </lineage>
</organism>
<dbReference type="EMBL" id="UAWL01000006">
    <property type="protein sequence ID" value="SQB97482.1"/>
    <property type="molecule type" value="Genomic_DNA"/>
</dbReference>
<proteinExistence type="predicted"/>
<protein>
    <submittedName>
        <fullName evidence="1">Uncharacterized protein</fullName>
    </submittedName>
</protein>
<accession>A0A2X3B0C9</accession>
<dbReference type="RefSeq" id="WP_112058230.1">
    <property type="nucleotide sequence ID" value="NZ_UAWL01000006.1"/>
</dbReference>
<evidence type="ECO:0000313" key="2">
    <source>
        <dbReference type="Proteomes" id="UP000250166"/>
    </source>
</evidence>